<evidence type="ECO:0000313" key="4">
    <source>
        <dbReference type="EMBL" id="VFU62808.1"/>
    </source>
</evidence>
<feature type="domain" description="CCHC-type" evidence="3">
    <location>
        <begin position="392"/>
        <end position="408"/>
    </location>
</feature>
<evidence type="ECO:0000256" key="1">
    <source>
        <dbReference type="PROSITE-ProRule" id="PRU00047"/>
    </source>
</evidence>
<accession>A0A6N2NJZ1</accession>
<organism evidence="4">
    <name type="scientific">Salix viminalis</name>
    <name type="common">Common osier</name>
    <name type="synonym">Basket willow</name>
    <dbReference type="NCBI Taxonomy" id="40686"/>
    <lineage>
        <taxon>Eukaryota</taxon>
        <taxon>Viridiplantae</taxon>
        <taxon>Streptophyta</taxon>
        <taxon>Embryophyta</taxon>
        <taxon>Tracheophyta</taxon>
        <taxon>Spermatophyta</taxon>
        <taxon>Magnoliopsida</taxon>
        <taxon>eudicotyledons</taxon>
        <taxon>Gunneridae</taxon>
        <taxon>Pentapetalae</taxon>
        <taxon>rosids</taxon>
        <taxon>fabids</taxon>
        <taxon>Malpighiales</taxon>
        <taxon>Salicaceae</taxon>
        <taxon>Saliceae</taxon>
        <taxon>Salix</taxon>
    </lineage>
</organism>
<dbReference type="InterPro" id="IPR043502">
    <property type="entry name" value="DNA/RNA_pol_sf"/>
</dbReference>
<dbReference type="PANTHER" id="PTHR11439:SF497">
    <property type="entry name" value="CYSTEINE-RICH RLK (RECEPTOR-LIKE PROTEIN KINASE) 8"/>
    <property type="match status" value="1"/>
</dbReference>
<dbReference type="GO" id="GO:0003676">
    <property type="term" value="F:nucleic acid binding"/>
    <property type="evidence" value="ECO:0007669"/>
    <property type="project" value="InterPro"/>
</dbReference>
<keyword evidence="1" id="KW-0862">Zinc</keyword>
<sequence length="1121" mass="126901">MAKKRKQGIYQEKKRVNFAGCRTVAQVPAHKLRNGFFVDHSRVTMGEISFKNARSEIIVDHLASHSTDLSEIGSVIEDSQAGKKQTRVVVERVTLHSVPWEHEAMPVVRHSLESPRSSNIPEGTMKWVLPLMEQSEQLQFQATTLLGAWTRQLTLLQWHPPLCITISDSIHESMTGGSVVVDKVVDKVVDYRGPSPEIVAEDRASVLLLKTTNLISSVATCHVGFRINFRRSGYLFRVGFVCWFKMFLKGKELFDHIDNSTKIPTDEKELAKWEVQDAKPHLVTNLRCFSTAKDMWDIYTAFIIKITVLGNSIPTTALAALQAVHAESQRDQFLMKLRPEFEHVRAGLLNRDPLLREEQRLSTNMGMASQKVFSEPVTVAYAAQGRGPPRLKCYSCNELGHIARNCKKKICNYCKKPGHFVKDCRMRPQNRQSQAFQASVQHHFCLLSSDSSVPHLLWIRCRDGDREGLKWTSFSLYFLYLMLFFACMATANISMVLILVFNSSFETWFLGNNNNSSSSFDCATCRLGKSKTLPFPVHGSRASASFEIVHTDVWGQVLLLLMDSISIYLDYFLRSKADVFSVFQRFVALMCSTLLIESSVPTKFWVEALSTAVYLINRLPTVTLNYDSPYLCLFGIPPEYKSLHTFGVFVCPLPPTERHKLVAQSSHSSLKINISFNLMLFLIPYCPYCSFPPFDDVLFLLSDLNQYVSKTSSCSTDSTLPHATVHSVIHPPDSTQACWQQAMQEEIQALQENHTWDLMTCPPGVKPIGCKWVYSVKFRSDAPRPEYGIDYEETFAPVAKMTTVRTILALATSQEWSLRQMDAPRAWFDKFRSTLLDFHFIQSQFDSSLFLRKTSAGIVLLLVYVDDIVITGSDTELLKHLQKHLQDSFHMKDLGNLQYFLGLEFQNTPTGTLLHQHKYTEEVIALAGLQMGNSVLTPLEQVSQFMQAPRHLHLAAVRRIIRYLKGTSSRGLFFPKESSLQLEGYSDADWAGCADTRRSVTGWCMFLGNALISWKSKKQDRISKSSTESEYRAMSSACSEITWLRGLLGELGFPQLHPTPLHADNTSAIQIATNPVFHERTKHIEVDCHSIRESVTMNYTSSISTEHQTADISLKLSLDIA</sequence>
<evidence type="ECO:0000259" key="3">
    <source>
        <dbReference type="PROSITE" id="PS50158"/>
    </source>
</evidence>
<dbReference type="GO" id="GO:0008270">
    <property type="term" value="F:zinc ion binding"/>
    <property type="evidence" value="ECO:0007669"/>
    <property type="project" value="UniProtKB-KW"/>
</dbReference>
<dbReference type="InterPro" id="IPR012337">
    <property type="entry name" value="RNaseH-like_sf"/>
</dbReference>
<dbReference type="PROSITE" id="PS50158">
    <property type="entry name" value="ZF_CCHC"/>
    <property type="match status" value="2"/>
</dbReference>
<name>A0A6N2NJZ1_SALVM</name>
<gene>
    <name evidence="4" type="ORF">SVIM_LOCUS475356</name>
</gene>
<reference evidence="4" key="1">
    <citation type="submission" date="2019-03" db="EMBL/GenBank/DDBJ databases">
        <authorList>
            <person name="Mank J."/>
            <person name="Almeida P."/>
        </authorList>
    </citation>
    <scope>NUCLEOTIDE SEQUENCE</scope>
    <source>
        <strain evidence="4">78183</strain>
    </source>
</reference>
<feature type="transmembrane region" description="Helical" evidence="2">
    <location>
        <begin position="476"/>
        <end position="501"/>
    </location>
</feature>
<dbReference type="CDD" id="cd09272">
    <property type="entry name" value="RNase_HI_RT_Ty1"/>
    <property type="match status" value="1"/>
</dbReference>
<dbReference type="PANTHER" id="PTHR11439">
    <property type="entry name" value="GAG-POL-RELATED RETROTRANSPOSON"/>
    <property type="match status" value="1"/>
</dbReference>
<keyword evidence="2" id="KW-0472">Membrane</keyword>
<protein>
    <recommendedName>
        <fullName evidence="3">CCHC-type domain-containing protein</fullName>
    </recommendedName>
</protein>
<dbReference type="InterPro" id="IPR013103">
    <property type="entry name" value="RVT_2"/>
</dbReference>
<keyword evidence="2" id="KW-1133">Transmembrane helix</keyword>
<dbReference type="InterPro" id="IPR001878">
    <property type="entry name" value="Znf_CCHC"/>
</dbReference>
<keyword evidence="1" id="KW-0479">Metal-binding</keyword>
<evidence type="ECO:0000256" key="2">
    <source>
        <dbReference type="SAM" id="Phobius"/>
    </source>
</evidence>
<dbReference type="SUPFAM" id="SSF57756">
    <property type="entry name" value="Retrovirus zinc finger-like domains"/>
    <property type="match status" value="1"/>
</dbReference>
<dbReference type="Pfam" id="PF00098">
    <property type="entry name" value="zf-CCHC"/>
    <property type="match status" value="2"/>
</dbReference>
<keyword evidence="2" id="KW-0812">Transmembrane</keyword>
<dbReference type="AlphaFoldDB" id="A0A6N2NJZ1"/>
<dbReference type="Gene3D" id="4.10.60.10">
    <property type="entry name" value="Zinc finger, CCHC-type"/>
    <property type="match status" value="1"/>
</dbReference>
<dbReference type="EMBL" id="CAADRP010002163">
    <property type="protein sequence ID" value="VFU62808.1"/>
    <property type="molecule type" value="Genomic_DNA"/>
</dbReference>
<dbReference type="SUPFAM" id="SSF56672">
    <property type="entry name" value="DNA/RNA polymerases"/>
    <property type="match status" value="1"/>
</dbReference>
<proteinExistence type="predicted"/>
<dbReference type="Pfam" id="PF07727">
    <property type="entry name" value="RVT_2"/>
    <property type="match status" value="1"/>
</dbReference>
<dbReference type="SMART" id="SM00343">
    <property type="entry name" value="ZnF_C2HC"/>
    <property type="match status" value="2"/>
</dbReference>
<dbReference type="SUPFAM" id="SSF53098">
    <property type="entry name" value="Ribonuclease H-like"/>
    <property type="match status" value="1"/>
</dbReference>
<feature type="domain" description="CCHC-type" evidence="3">
    <location>
        <begin position="411"/>
        <end position="425"/>
    </location>
</feature>
<keyword evidence="1" id="KW-0863">Zinc-finger</keyword>
<dbReference type="InterPro" id="IPR036875">
    <property type="entry name" value="Znf_CCHC_sf"/>
</dbReference>